<keyword evidence="5" id="KW-0963">Cytoplasm</keyword>
<dbReference type="NCBIfam" id="NF003952">
    <property type="entry name" value="PRK05450.1-5"/>
    <property type="match status" value="1"/>
</dbReference>
<evidence type="ECO:0000256" key="3">
    <source>
        <dbReference type="ARBA" id="ARBA00022695"/>
    </source>
</evidence>
<dbReference type="RefSeq" id="WP_246145802.1">
    <property type="nucleotide sequence ID" value="NZ_BKAG01000060.1"/>
</dbReference>
<dbReference type="EMBL" id="BKAG01000060">
    <property type="protein sequence ID" value="GEP45853.1"/>
    <property type="molecule type" value="Genomic_DNA"/>
</dbReference>
<comment type="similarity">
    <text evidence="5">Belongs to the KdsB family.</text>
</comment>
<keyword evidence="7" id="KW-1185">Reference proteome</keyword>
<protein>
    <recommendedName>
        <fullName evidence="5">3-deoxy-manno-octulosonate cytidylyltransferase</fullName>
        <ecNumber evidence="5">2.7.7.38</ecNumber>
    </recommendedName>
    <alternativeName>
        <fullName evidence="5">CMP-2-keto-3-deoxyoctulosonic acid synthase</fullName>
        <shortName evidence="5">CKS</shortName>
        <shortName evidence="5">CMP-KDO synthase</shortName>
    </alternativeName>
</protein>
<dbReference type="PANTHER" id="PTHR42866">
    <property type="entry name" value="3-DEOXY-MANNO-OCTULOSONATE CYTIDYLYLTRANSFERASE"/>
    <property type="match status" value="1"/>
</dbReference>
<comment type="pathway">
    <text evidence="5">Nucleotide-sugar biosynthesis; CMP-3-deoxy-D-manno-octulosonate biosynthesis; CMP-3-deoxy-D-manno-octulosonate from 3-deoxy-D-manno-octulosonate and CTP: step 1/1.</text>
</comment>
<comment type="subcellular location">
    <subcellularLocation>
        <location evidence="5">Cytoplasm</location>
    </subcellularLocation>
    <subcellularLocation>
        <location evidence="1">Membrane</location>
    </subcellularLocation>
</comment>
<keyword evidence="4 5" id="KW-0448">Lipopolysaccharide biosynthesis</keyword>
<dbReference type="NCBIfam" id="TIGR00466">
    <property type="entry name" value="kdsB"/>
    <property type="match status" value="1"/>
</dbReference>
<dbReference type="HAMAP" id="MF_00057">
    <property type="entry name" value="KdsB"/>
    <property type="match status" value="1"/>
</dbReference>
<comment type="catalytic activity">
    <reaction evidence="5">
        <text>3-deoxy-alpha-D-manno-oct-2-ulosonate + CTP = CMP-3-deoxy-beta-D-manno-octulosonate + diphosphate</text>
        <dbReference type="Rhea" id="RHEA:23448"/>
        <dbReference type="ChEBI" id="CHEBI:33019"/>
        <dbReference type="ChEBI" id="CHEBI:37563"/>
        <dbReference type="ChEBI" id="CHEBI:85986"/>
        <dbReference type="ChEBI" id="CHEBI:85987"/>
        <dbReference type="EC" id="2.7.7.38"/>
    </reaction>
</comment>
<evidence type="ECO:0000256" key="1">
    <source>
        <dbReference type="ARBA" id="ARBA00004370"/>
    </source>
</evidence>
<dbReference type="NCBIfam" id="NF009905">
    <property type="entry name" value="PRK13368.1"/>
    <property type="match status" value="1"/>
</dbReference>
<evidence type="ECO:0000313" key="6">
    <source>
        <dbReference type="EMBL" id="GEP45853.1"/>
    </source>
</evidence>
<dbReference type="CDD" id="cd02517">
    <property type="entry name" value="CMP-KDO-Synthetase"/>
    <property type="match status" value="1"/>
</dbReference>
<name>A0A512MGI8_9BACT</name>
<dbReference type="PANTHER" id="PTHR42866:SF2">
    <property type="entry name" value="3-DEOXY-MANNO-OCTULOSONATE CYTIDYLYLTRANSFERASE, MITOCHONDRIAL"/>
    <property type="match status" value="1"/>
</dbReference>
<dbReference type="Pfam" id="PF02348">
    <property type="entry name" value="CTP_transf_3"/>
    <property type="match status" value="1"/>
</dbReference>
<dbReference type="Gene3D" id="3.90.550.10">
    <property type="entry name" value="Spore Coat Polysaccharide Biosynthesis Protein SpsA, Chain A"/>
    <property type="match status" value="1"/>
</dbReference>
<proteinExistence type="inferred from homology"/>
<dbReference type="InterPro" id="IPR003329">
    <property type="entry name" value="Cytidylyl_trans"/>
</dbReference>
<dbReference type="GO" id="GO:0016020">
    <property type="term" value="C:membrane"/>
    <property type="evidence" value="ECO:0007669"/>
    <property type="project" value="UniProtKB-SubCell"/>
</dbReference>
<dbReference type="GO" id="GO:0008690">
    <property type="term" value="F:3-deoxy-manno-octulosonate cytidylyltransferase activity"/>
    <property type="evidence" value="ECO:0007669"/>
    <property type="project" value="UniProtKB-UniRule"/>
</dbReference>
<accession>A0A512MGI8</accession>
<evidence type="ECO:0000256" key="2">
    <source>
        <dbReference type="ARBA" id="ARBA00022679"/>
    </source>
</evidence>
<keyword evidence="2 5" id="KW-0808">Transferase</keyword>
<organism evidence="6 7">
    <name type="scientific">Brevifollis gellanilyticus</name>
    <dbReference type="NCBI Taxonomy" id="748831"/>
    <lineage>
        <taxon>Bacteria</taxon>
        <taxon>Pseudomonadati</taxon>
        <taxon>Verrucomicrobiota</taxon>
        <taxon>Verrucomicrobiia</taxon>
        <taxon>Verrucomicrobiales</taxon>
        <taxon>Verrucomicrobiaceae</taxon>
    </lineage>
</organism>
<evidence type="ECO:0000256" key="4">
    <source>
        <dbReference type="ARBA" id="ARBA00022985"/>
    </source>
</evidence>
<dbReference type="InterPro" id="IPR004528">
    <property type="entry name" value="KdsB"/>
</dbReference>
<reference evidence="6 7" key="1">
    <citation type="submission" date="2019-07" db="EMBL/GenBank/DDBJ databases">
        <title>Whole genome shotgun sequence of Brevifollis gellanilyticus NBRC 108608.</title>
        <authorList>
            <person name="Hosoyama A."/>
            <person name="Uohara A."/>
            <person name="Ohji S."/>
            <person name="Ichikawa N."/>
        </authorList>
    </citation>
    <scope>NUCLEOTIDE SEQUENCE [LARGE SCALE GENOMIC DNA]</scope>
    <source>
        <strain evidence="6 7">NBRC 108608</strain>
    </source>
</reference>
<dbReference type="Proteomes" id="UP000321577">
    <property type="component" value="Unassembled WGS sequence"/>
</dbReference>
<sequence length="251" mass="27566">MADSAKSRTLVAIPARWGSTRFPGKPLHLIAGKPLVQHVWERCQSCRSVDDIVIATDDERIVEAAATFGAKAVYTSPDHPSGTDRIAEAAQAFPDHDTIINVQGDEPLISPALIDQLALALQADASIRMITAAAPIQDEAQVTDPNVVKVVFDVNGDSLYFSRSPLPFVRNASAHTQHFRHLGIYGFQRDFLFQFVAWPPSRLELTESLEQLRALENGTRLRVVQTHDLSPGVDTREQADAIEAHLKSQTA</sequence>
<dbReference type="AlphaFoldDB" id="A0A512MGI8"/>
<dbReference type="SUPFAM" id="SSF53448">
    <property type="entry name" value="Nucleotide-diphospho-sugar transferases"/>
    <property type="match status" value="1"/>
</dbReference>
<dbReference type="UniPathway" id="UPA00358">
    <property type="reaction ID" value="UER00476"/>
</dbReference>
<dbReference type="GO" id="GO:0009103">
    <property type="term" value="P:lipopolysaccharide biosynthetic process"/>
    <property type="evidence" value="ECO:0007669"/>
    <property type="project" value="UniProtKB-UniRule"/>
</dbReference>
<evidence type="ECO:0000313" key="7">
    <source>
        <dbReference type="Proteomes" id="UP000321577"/>
    </source>
</evidence>
<dbReference type="FunFam" id="3.90.550.10:FF:000011">
    <property type="entry name" value="3-deoxy-manno-octulosonate cytidylyltransferase"/>
    <property type="match status" value="1"/>
</dbReference>
<dbReference type="GO" id="GO:0005829">
    <property type="term" value="C:cytosol"/>
    <property type="evidence" value="ECO:0007669"/>
    <property type="project" value="TreeGrafter"/>
</dbReference>
<dbReference type="NCBIfam" id="NF003950">
    <property type="entry name" value="PRK05450.1-3"/>
    <property type="match status" value="1"/>
</dbReference>
<keyword evidence="3 5" id="KW-0548">Nucleotidyltransferase</keyword>
<dbReference type="GO" id="GO:0033468">
    <property type="term" value="P:CMP-keto-3-deoxy-D-manno-octulosonic acid biosynthetic process"/>
    <property type="evidence" value="ECO:0007669"/>
    <property type="project" value="UniProtKB-UniRule"/>
</dbReference>
<comment type="function">
    <text evidence="5">Activates KDO (a required 8-carbon sugar) for incorporation into bacterial lipopolysaccharide in Gram-negative bacteria.</text>
</comment>
<evidence type="ECO:0000256" key="5">
    <source>
        <dbReference type="HAMAP-Rule" id="MF_00057"/>
    </source>
</evidence>
<comment type="caution">
    <text evidence="6">The sequence shown here is derived from an EMBL/GenBank/DDBJ whole genome shotgun (WGS) entry which is preliminary data.</text>
</comment>
<gene>
    <name evidence="5 6" type="primary">kdsB</name>
    <name evidence="6" type="ORF">BGE01nite_51440</name>
</gene>
<dbReference type="InterPro" id="IPR029044">
    <property type="entry name" value="Nucleotide-diphossugar_trans"/>
</dbReference>
<dbReference type="EC" id="2.7.7.38" evidence="5"/>